<organism evidence="2 3">
    <name type="scientific">Phyllosticta citricarpa</name>
    <dbReference type="NCBI Taxonomy" id="55181"/>
    <lineage>
        <taxon>Eukaryota</taxon>
        <taxon>Fungi</taxon>
        <taxon>Dikarya</taxon>
        <taxon>Ascomycota</taxon>
        <taxon>Pezizomycotina</taxon>
        <taxon>Dothideomycetes</taxon>
        <taxon>Dothideomycetes incertae sedis</taxon>
        <taxon>Botryosphaeriales</taxon>
        <taxon>Phyllostictaceae</taxon>
        <taxon>Phyllosticta</taxon>
    </lineage>
</organism>
<evidence type="ECO:0000313" key="2">
    <source>
        <dbReference type="EMBL" id="KAK7541736.1"/>
    </source>
</evidence>
<name>A0ABR1M5N7_9PEZI</name>
<accession>A0ABR1M5N7</accession>
<sequence>MMNMYTVQVRQNSSLVNGNLRLLDLGRALREKHRLGDGRGWTTRGHDGSRGLSWRSLRGWLDGWGRLYWCRRSRGRHLWRRRWLWLAWSWSRRRSWGRSRRRRLLARGRSWGRWRSTGGSSRSSRPRASVGGSCCNAFAELKGTRRDIQGFLDVLVASLQDALCDGRILLDLFRIGATTTKVGDGDIDAAGILLSREQTLLSALWNERQGRRDAGLLRVGLCHKGSQEARDQSENAHSGGQKTAAA</sequence>
<feature type="region of interest" description="Disordered" evidence="1">
    <location>
        <begin position="227"/>
        <end position="246"/>
    </location>
</feature>
<protein>
    <submittedName>
        <fullName evidence="2">Uncharacterized protein</fullName>
    </submittedName>
</protein>
<proteinExistence type="predicted"/>
<gene>
    <name evidence="2" type="ORF">IWX46DRAFT_170310</name>
</gene>
<keyword evidence="3" id="KW-1185">Reference proteome</keyword>
<evidence type="ECO:0000256" key="1">
    <source>
        <dbReference type="SAM" id="MobiDB-lite"/>
    </source>
</evidence>
<dbReference type="Proteomes" id="UP001365128">
    <property type="component" value="Unassembled WGS sequence"/>
</dbReference>
<reference evidence="2 3" key="1">
    <citation type="submission" date="2024-04" db="EMBL/GenBank/DDBJ databases">
        <title>Phyllosticta paracitricarpa is synonymous to the EU quarantine fungus P. citricarpa based on phylogenomic analyses.</title>
        <authorList>
            <consortium name="Lawrence Berkeley National Laboratory"/>
            <person name="Van Ingen-Buijs V.A."/>
            <person name="Van Westerhoven A.C."/>
            <person name="Haridas S."/>
            <person name="Skiadas P."/>
            <person name="Martin F."/>
            <person name="Groenewald J.Z."/>
            <person name="Crous P.W."/>
            <person name="Seidl M.F."/>
        </authorList>
    </citation>
    <scope>NUCLEOTIDE SEQUENCE [LARGE SCALE GENOMIC DNA]</scope>
    <source>
        <strain evidence="2 3">CBS 122670</strain>
    </source>
</reference>
<evidence type="ECO:0000313" key="3">
    <source>
        <dbReference type="Proteomes" id="UP001365128"/>
    </source>
</evidence>
<feature type="compositionally biased region" description="Polar residues" evidence="1">
    <location>
        <begin position="235"/>
        <end position="246"/>
    </location>
</feature>
<dbReference type="EMBL" id="JBBPDW010000023">
    <property type="protein sequence ID" value="KAK7541736.1"/>
    <property type="molecule type" value="Genomic_DNA"/>
</dbReference>
<comment type="caution">
    <text evidence="2">The sequence shown here is derived from an EMBL/GenBank/DDBJ whole genome shotgun (WGS) entry which is preliminary data.</text>
</comment>